<dbReference type="InterPro" id="IPR019861">
    <property type="entry name" value="PorP/SprF_Bacteroidetes"/>
</dbReference>
<dbReference type="STRING" id="929556.Solca_0961"/>
<accession>H8KPW4</accession>
<dbReference type="AlphaFoldDB" id="H8KPW4"/>
<organism evidence="2 3">
    <name type="scientific">Solitalea canadensis (strain ATCC 29591 / DSM 3403 / JCM 21819 / LMG 8368 / NBRC 15130 / NCIMB 12057 / USAM 9D)</name>
    <name type="common">Flexibacter canadensis</name>
    <dbReference type="NCBI Taxonomy" id="929556"/>
    <lineage>
        <taxon>Bacteria</taxon>
        <taxon>Pseudomonadati</taxon>
        <taxon>Bacteroidota</taxon>
        <taxon>Sphingobacteriia</taxon>
        <taxon>Sphingobacteriales</taxon>
        <taxon>Sphingobacteriaceae</taxon>
        <taxon>Solitalea</taxon>
    </lineage>
</organism>
<dbReference type="RefSeq" id="WP_014679301.1">
    <property type="nucleotide sequence ID" value="NC_017770.1"/>
</dbReference>
<evidence type="ECO:0000313" key="2">
    <source>
        <dbReference type="EMBL" id="AFD06073.1"/>
    </source>
</evidence>
<feature type="chain" id="PRO_5003614360" evidence="1">
    <location>
        <begin position="23"/>
        <end position="334"/>
    </location>
</feature>
<proteinExistence type="predicted"/>
<evidence type="ECO:0000256" key="1">
    <source>
        <dbReference type="SAM" id="SignalP"/>
    </source>
</evidence>
<reference evidence="2" key="1">
    <citation type="submission" date="2012-02" db="EMBL/GenBank/DDBJ databases">
        <title>The complete genome of Solitalea canadensis DSM 3403.</title>
        <authorList>
            <consortium name="US DOE Joint Genome Institute (JGI-PGF)"/>
            <person name="Lucas S."/>
            <person name="Copeland A."/>
            <person name="Lapidus A."/>
            <person name="Glavina del Rio T."/>
            <person name="Dalin E."/>
            <person name="Tice H."/>
            <person name="Bruce D."/>
            <person name="Goodwin L."/>
            <person name="Pitluck S."/>
            <person name="Peters L."/>
            <person name="Ovchinnikova G."/>
            <person name="Lu M."/>
            <person name="Kyrpides N."/>
            <person name="Mavromatis K."/>
            <person name="Ivanova N."/>
            <person name="Brettin T."/>
            <person name="Detter J.C."/>
            <person name="Han C."/>
            <person name="Larimer F."/>
            <person name="Land M."/>
            <person name="Hauser L."/>
            <person name="Markowitz V."/>
            <person name="Cheng J.-F."/>
            <person name="Hugenholtz P."/>
            <person name="Woyke T."/>
            <person name="Wu D."/>
            <person name="Spring S."/>
            <person name="Schroeder M."/>
            <person name="Kopitz M."/>
            <person name="Brambilla E."/>
            <person name="Klenk H.-P."/>
            <person name="Eisen J.A."/>
        </authorList>
    </citation>
    <scope>NUCLEOTIDE SEQUENCE</scope>
    <source>
        <strain evidence="2">DSM 3403</strain>
    </source>
</reference>
<keyword evidence="1" id="KW-0732">Signal</keyword>
<dbReference type="EMBL" id="CP003349">
    <property type="protein sequence ID" value="AFD06073.1"/>
    <property type="molecule type" value="Genomic_DNA"/>
</dbReference>
<sequence length="334" mass="37750">MKKNDRSLLTTLFIFIVSSGFAQQNVQFSQYIFNELAVNPAYAGYKEEWTAHLLYRSQWVSITGAPKTATFSFDGLTDSYRKNTGLGLQITNDKLGAQSNLSAYTNYSYRLKLDALDTRRLCLGLGVGVSQYALNGDELSYVQENDSRIQAGTVNTITPDLRFGVYYYSPTFFAGASVMDLFADYISTKLQDGTKTYLNIKKTRHYYFSAGGLITLSSTIILKPSFLIKEDFKGPTNLDLNTFFAFNEKVWIGASWRTGIKLWSKDNLISNLQMADAYSVMAQFYVNDRFRIGYAYDRTLSELSNYENGSHEVSVSLSLPSPKLGERILSPRYF</sequence>
<name>H8KPW4_SOLCM</name>
<dbReference type="Proteomes" id="UP000007590">
    <property type="component" value="Chromosome"/>
</dbReference>
<evidence type="ECO:0000313" key="3">
    <source>
        <dbReference type="Proteomes" id="UP000007590"/>
    </source>
</evidence>
<protein>
    <submittedName>
        <fullName evidence="2">Bacteroidetes-specific putative membrane protein</fullName>
    </submittedName>
</protein>
<feature type="signal peptide" evidence="1">
    <location>
        <begin position="1"/>
        <end position="22"/>
    </location>
</feature>
<dbReference type="NCBIfam" id="TIGR03519">
    <property type="entry name" value="T9SS_PorP_fam"/>
    <property type="match status" value="1"/>
</dbReference>
<dbReference type="KEGG" id="scn:Solca_0961"/>
<dbReference type="Pfam" id="PF11751">
    <property type="entry name" value="PorP_SprF"/>
    <property type="match status" value="1"/>
</dbReference>
<dbReference type="OrthoDB" id="1493187at2"/>
<keyword evidence="3" id="KW-1185">Reference proteome</keyword>
<dbReference type="HOGENOM" id="CLU_068235_0_1_10"/>
<dbReference type="eggNOG" id="COG3064">
    <property type="taxonomic scope" value="Bacteria"/>
</dbReference>
<gene>
    <name evidence="2" type="ordered locus">Solca_0961</name>
</gene>